<organism evidence="2 3">
    <name type="scientific">Leishmania donovani</name>
    <dbReference type="NCBI Taxonomy" id="5661"/>
    <lineage>
        <taxon>Eukaryota</taxon>
        <taxon>Discoba</taxon>
        <taxon>Euglenozoa</taxon>
        <taxon>Kinetoplastea</taxon>
        <taxon>Metakinetoplastina</taxon>
        <taxon>Trypanosomatida</taxon>
        <taxon>Trypanosomatidae</taxon>
        <taxon>Leishmaniinae</taxon>
        <taxon>Leishmania</taxon>
    </lineage>
</organism>
<dbReference type="VEuPathDB" id="TriTrypDB:LDHU3_32.0100"/>
<dbReference type="Proteomes" id="UP000274082">
    <property type="component" value="Chromosome 32"/>
</dbReference>
<reference evidence="2 3" key="1">
    <citation type="journal article" date="2018" name="Sci. Rep.">
        <title>A complete Leishmania donovani reference genome identifies novel genetic variations associated with virulence.</title>
        <authorList>
            <person name="Lypaczewski P."/>
            <person name="Hoshizaki J."/>
            <person name="Zhang W.-W."/>
            <person name="McCall L.-I."/>
            <person name="Torcivia-Rodriguez J."/>
            <person name="Simonyan V."/>
            <person name="Kaur A."/>
            <person name="Dewar K."/>
            <person name="Matlashewski G."/>
        </authorList>
    </citation>
    <scope>NUCLEOTIDE SEQUENCE [LARGE SCALE GENOMIC DNA]</scope>
    <source>
        <strain evidence="2 3">LdCL</strain>
    </source>
</reference>
<name>A0A3S7X519_LEIDO</name>
<gene>
    <name evidence="2" type="ORF">LdCL_320005500</name>
</gene>
<sequence length="443" mass="47980">MAVATIIFRRPYFEFSSSPIFSLSLRPYLFFCSACPGCLAGAAAPPLPSALCGGGHSCFFTMNHPKLLPSQELVLHHVSVDSFSPATASVLKFPASPLLPRSPFSNACAGQASAPTVPCSPLNDSSTIAAPSIVRPQIRQRDEWESSLVDVDAFVLGPDSLYTSSFDRREPVSVRYIADKLDRAWLSRRPVLAIRGDDGAVSAVRGKTGGAGSHMPILSKLSTSVLEDTFTALELAAHGHPEVPLERLLLYARPFLGEKDVGEEVLEELNSYWLLRRSGTGGLLPGIPDLRVTVREDNELALCHPTVLRDCPLPFKQRDWYVPVVERRRPTPVGDAPSAKRARGEASPGGSSSRSLVAQLQACEAYAVKAVSLSRAMLRREETRQVHTQMTVYELASLRSVVEGARDDSDVVGASLPASALSRCLVALLRPTERGAWLDPQTQ</sequence>
<evidence type="ECO:0000313" key="2">
    <source>
        <dbReference type="EMBL" id="AYU81546.1"/>
    </source>
</evidence>
<evidence type="ECO:0000313" key="3">
    <source>
        <dbReference type="Proteomes" id="UP000274082"/>
    </source>
</evidence>
<dbReference type="OrthoDB" id="271721at2759"/>
<proteinExistence type="predicted"/>
<evidence type="ECO:0000256" key="1">
    <source>
        <dbReference type="SAM" id="MobiDB-lite"/>
    </source>
</evidence>
<dbReference type="AlphaFoldDB" id="A0A3S7X519"/>
<keyword evidence="3" id="KW-1185">Reference proteome</keyword>
<feature type="region of interest" description="Disordered" evidence="1">
    <location>
        <begin position="331"/>
        <end position="353"/>
    </location>
</feature>
<accession>A0A3S7X519</accession>
<dbReference type="VEuPathDB" id="TriTrypDB:LdCL_320005500"/>
<dbReference type="VEuPathDB" id="TriTrypDB:LdBPK_320060.1"/>
<protein>
    <submittedName>
        <fullName evidence="2">Uncharacterized protein</fullName>
    </submittedName>
</protein>
<dbReference type="EMBL" id="CP029531">
    <property type="protein sequence ID" value="AYU81546.1"/>
    <property type="molecule type" value="Genomic_DNA"/>
</dbReference>